<dbReference type="GO" id="GO:0033743">
    <property type="term" value="F:peptide-methionine (R)-S-oxide reductase activity"/>
    <property type="evidence" value="ECO:0007669"/>
    <property type="project" value="UniProtKB-EC"/>
</dbReference>
<feature type="binding site" evidence="3">
    <location>
        <position position="142"/>
    </location>
    <ligand>
        <name>Zn(2+)</name>
        <dbReference type="ChEBI" id="CHEBI:29105"/>
    </ligand>
</feature>
<dbReference type="InterPro" id="IPR028427">
    <property type="entry name" value="Met_Sox_Rdtase_MsrB"/>
</dbReference>
<keyword evidence="1 3" id="KW-0560">Oxidoreductase</keyword>
<dbReference type="EC" id="1.8.4.12" evidence="3"/>
<dbReference type="Proteomes" id="UP001199816">
    <property type="component" value="Unassembled WGS sequence"/>
</dbReference>
<comment type="similarity">
    <text evidence="3">Belongs to the MsrB Met sulfoxide reductase family.</text>
</comment>
<evidence type="ECO:0000256" key="1">
    <source>
        <dbReference type="ARBA" id="ARBA00023002"/>
    </source>
</evidence>
<dbReference type="RefSeq" id="WP_231006747.1">
    <property type="nucleotide sequence ID" value="NZ_JAJNEC010000005.1"/>
</dbReference>
<dbReference type="PANTHER" id="PTHR10173">
    <property type="entry name" value="METHIONINE SULFOXIDE REDUCTASE"/>
    <property type="match status" value="1"/>
</dbReference>
<evidence type="ECO:0000256" key="3">
    <source>
        <dbReference type="HAMAP-Rule" id="MF_01400"/>
    </source>
</evidence>
<dbReference type="NCBIfam" id="TIGR00357">
    <property type="entry name" value="peptide-methionine (R)-S-oxide reductase MsrB"/>
    <property type="match status" value="1"/>
</dbReference>
<feature type="domain" description="MsrB" evidence="5">
    <location>
        <begin position="54"/>
        <end position="176"/>
    </location>
</feature>
<feature type="binding site" evidence="3">
    <location>
        <position position="145"/>
    </location>
    <ligand>
        <name>Zn(2+)</name>
        <dbReference type="ChEBI" id="CHEBI:29105"/>
    </ligand>
</feature>
<evidence type="ECO:0000259" key="5">
    <source>
        <dbReference type="PROSITE" id="PS51790"/>
    </source>
</evidence>
<feature type="binding site" evidence="3">
    <location>
        <position position="93"/>
    </location>
    <ligand>
        <name>Zn(2+)</name>
        <dbReference type="ChEBI" id="CHEBI:29105"/>
    </ligand>
</feature>
<dbReference type="HAMAP" id="MF_01400">
    <property type="entry name" value="MsrB"/>
    <property type="match status" value="1"/>
</dbReference>
<feature type="region of interest" description="Disordered" evidence="4">
    <location>
        <begin position="22"/>
        <end position="46"/>
    </location>
</feature>
<accession>A0ABS8PUW7</accession>
<dbReference type="InterPro" id="IPR011057">
    <property type="entry name" value="Mss4-like_sf"/>
</dbReference>
<comment type="cofactor">
    <cofactor evidence="3">
        <name>Zn(2+)</name>
        <dbReference type="ChEBI" id="CHEBI:29105"/>
    </cofactor>
    <text evidence="3">Binds 1 zinc ion per subunit. The zinc ion is important for the structural integrity of the protein.</text>
</comment>
<dbReference type="Pfam" id="PF01641">
    <property type="entry name" value="SelR"/>
    <property type="match status" value="1"/>
</dbReference>
<evidence type="ECO:0000256" key="2">
    <source>
        <dbReference type="ARBA" id="ARBA00048488"/>
    </source>
</evidence>
<feature type="active site" description="Nucleophile" evidence="3">
    <location>
        <position position="165"/>
    </location>
</feature>
<protein>
    <recommendedName>
        <fullName evidence="3">Peptide methionine sulfoxide reductase MsrB</fullName>
        <ecNumber evidence="3">1.8.4.12</ecNumber>
    </recommendedName>
    <alternativeName>
        <fullName evidence="3">Peptide-methionine (R)-S-oxide reductase</fullName>
    </alternativeName>
</protein>
<comment type="caution">
    <text evidence="6">The sequence shown here is derived from an EMBL/GenBank/DDBJ whole genome shotgun (WGS) entry which is preliminary data.</text>
</comment>
<comment type="catalytic activity">
    <reaction evidence="2 3">
        <text>L-methionyl-[protein] + [thioredoxin]-disulfide + H2O = L-methionyl-(R)-S-oxide-[protein] + [thioredoxin]-dithiol</text>
        <dbReference type="Rhea" id="RHEA:24164"/>
        <dbReference type="Rhea" id="RHEA-COMP:10698"/>
        <dbReference type="Rhea" id="RHEA-COMP:10700"/>
        <dbReference type="Rhea" id="RHEA-COMP:12313"/>
        <dbReference type="Rhea" id="RHEA-COMP:12314"/>
        <dbReference type="ChEBI" id="CHEBI:15377"/>
        <dbReference type="ChEBI" id="CHEBI:16044"/>
        <dbReference type="ChEBI" id="CHEBI:29950"/>
        <dbReference type="ChEBI" id="CHEBI:45764"/>
        <dbReference type="ChEBI" id="CHEBI:50058"/>
        <dbReference type="EC" id="1.8.4.12"/>
    </reaction>
</comment>
<feature type="binding site" evidence="3">
    <location>
        <position position="96"/>
    </location>
    <ligand>
        <name>Zn(2+)</name>
        <dbReference type="ChEBI" id="CHEBI:29105"/>
    </ligand>
</feature>
<dbReference type="Gene3D" id="2.170.150.20">
    <property type="entry name" value="Peptide methionine sulfoxide reductase"/>
    <property type="match status" value="1"/>
</dbReference>
<keyword evidence="3" id="KW-0862">Zinc</keyword>
<dbReference type="InterPro" id="IPR002579">
    <property type="entry name" value="Met_Sox_Rdtase_MsrB_dom"/>
</dbReference>
<dbReference type="SUPFAM" id="SSF51316">
    <property type="entry name" value="Mss4-like"/>
    <property type="match status" value="1"/>
</dbReference>
<keyword evidence="7" id="KW-1185">Reference proteome</keyword>
<evidence type="ECO:0000256" key="4">
    <source>
        <dbReference type="SAM" id="MobiDB-lite"/>
    </source>
</evidence>
<organism evidence="6 7">
    <name type="scientific">Niabella pedocola</name>
    <dbReference type="NCBI Taxonomy" id="1752077"/>
    <lineage>
        <taxon>Bacteria</taxon>
        <taxon>Pseudomonadati</taxon>
        <taxon>Bacteroidota</taxon>
        <taxon>Chitinophagia</taxon>
        <taxon>Chitinophagales</taxon>
        <taxon>Chitinophagaceae</taxon>
        <taxon>Niabella</taxon>
    </lineage>
</organism>
<dbReference type="PROSITE" id="PS51790">
    <property type="entry name" value="MSRB"/>
    <property type="match status" value="1"/>
</dbReference>
<evidence type="ECO:0000313" key="7">
    <source>
        <dbReference type="Proteomes" id="UP001199816"/>
    </source>
</evidence>
<reference evidence="6 7" key="1">
    <citation type="submission" date="2021-11" db="EMBL/GenBank/DDBJ databases">
        <title>Genomic of Niabella pedocola.</title>
        <authorList>
            <person name="Wu T."/>
        </authorList>
    </citation>
    <scope>NUCLEOTIDE SEQUENCE [LARGE SCALE GENOMIC DNA]</scope>
    <source>
        <strain evidence="6 7">JCM 31011</strain>
    </source>
</reference>
<proteinExistence type="inferred from homology"/>
<gene>
    <name evidence="3 6" type="primary">msrB</name>
    <name evidence="6" type="ORF">LQ567_17645</name>
</gene>
<name>A0ABS8PUW7_9BACT</name>
<dbReference type="EMBL" id="JAJNEC010000005">
    <property type="protein sequence ID" value="MCD2424609.1"/>
    <property type="molecule type" value="Genomic_DNA"/>
</dbReference>
<sequence>MKYVPVLLITISLLFQHCGYSQSKPGSKPDSINMKKDNNPVYSRSDSSKINLTEDEWKKILPAEVYYIARQKGTERPWTSKYETSKEIGTYYCAACGNPLFKSDTKFESGCGWPSFYEPISKTSVIYLEDRSHGMVRTEVECGRCKAHLGHVFEDGPPPTGLRYCINGVILDFEKAQKAAAEYKKQ</sequence>
<keyword evidence="3" id="KW-0479">Metal-binding</keyword>
<dbReference type="PANTHER" id="PTHR10173:SF52">
    <property type="entry name" value="METHIONINE-R-SULFOXIDE REDUCTASE B1"/>
    <property type="match status" value="1"/>
</dbReference>
<evidence type="ECO:0000313" key="6">
    <source>
        <dbReference type="EMBL" id="MCD2424609.1"/>
    </source>
</evidence>